<evidence type="ECO:0000313" key="2">
    <source>
        <dbReference type="Proteomes" id="UP000822476"/>
    </source>
</evidence>
<gene>
    <name evidence="1" type="ORF">EG68_00353</name>
</gene>
<dbReference type="EMBL" id="JTDE01000063">
    <property type="protein sequence ID" value="KAF7262438.1"/>
    <property type="molecule type" value="Genomic_DNA"/>
</dbReference>
<reference evidence="1" key="1">
    <citation type="submission" date="2019-07" db="EMBL/GenBank/DDBJ databases">
        <title>Annotation for the trematode Paragonimus miyazaki's.</title>
        <authorList>
            <person name="Choi Y.-J."/>
        </authorList>
    </citation>
    <scope>NUCLEOTIDE SEQUENCE</scope>
    <source>
        <strain evidence="1">Japan</strain>
    </source>
</reference>
<evidence type="ECO:0000313" key="1">
    <source>
        <dbReference type="EMBL" id="KAF7262438.1"/>
    </source>
</evidence>
<accession>A0A8S9ZCG6</accession>
<comment type="caution">
    <text evidence="1">The sequence shown here is derived from an EMBL/GenBank/DDBJ whole genome shotgun (WGS) entry which is preliminary data.</text>
</comment>
<protein>
    <submittedName>
        <fullName evidence="1">Uncharacterized protein</fullName>
    </submittedName>
</protein>
<keyword evidence="2" id="KW-1185">Reference proteome</keyword>
<dbReference type="Proteomes" id="UP000822476">
    <property type="component" value="Unassembled WGS sequence"/>
</dbReference>
<proteinExistence type="predicted"/>
<organism evidence="1 2">
    <name type="scientific">Paragonimus skrjabini miyazakii</name>
    <dbReference type="NCBI Taxonomy" id="59628"/>
    <lineage>
        <taxon>Eukaryota</taxon>
        <taxon>Metazoa</taxon>
        <taxon>Spiralia</taxon>
        <taxon>Lophotrochozoa</taxon>
        <taxon>Platyhelminthes</taxon>
        <taxon>Trematoda</taxon>
        <taxon>Digenea</taxon>
        <taxon>Plagiorchiida</taxon>
        <taxon>Troglotremata</taxon>
        <taxon>Troglotrematidae</taxon>
        <taxon>Paragonimus</taxon>
    </lineage>
</organism>
<name>A0A8S9ZCG6_9TREM</name>
<dbReference type="AlphaFoldDB" id="A0A8S9ZCG6"/>
<sequence length="42" mass="5017">MMDTAFSLVNQPTLSQSEFLLLENFLNFHQQVHTRKWRTAHV</sequence>